<evidence type="ECO:0000259" key="13">
    <source>
        <dbReference type="PROSITE" id="PS50125"/>
    </source>
</evidence>
<keyword evidence="5" id="KW-0547">Nucleotide-binding</keyword>
<dbReference type="EC" id="4.6.1.2" evidence="2"/>
<evidence type="ECO:0000256" key="11">
    <source>
        <dbReference type="RuleBase" id="RU000405"/>
    </source>
</evidence>
<dbReference type="SMART" id="SM00044">
    <property type="entry name" value="CYCc"/>
    <property type="match status" value="1"/>
</dbReference>
<dbReference type="PANTHER" id="PTHR11920:SF504">
    <property type="entry name" value="GUANYLATE CYCLASE"/>
    <property type="match status" value="1"/>
</dbReference>
<feature type="transmembrane region" description="Helical" evidence="12">
    <location>
        <begin position="109"/>
        <end position="131"/>
    </location>
</feature>
<dbReference type="InterPro" id="IPR011645">
    <property type="entry name" value="HNOB_dom_associated"/>
</dbReference>
<dbReference type="InterPro" id="IPR050401">
    <property type="entry name" value="Cyclic_nucleotide_synthase"/>
</dbReference>
<dbReference type="PROSITE" id="PS50125">
    <property type="entry name" value="GUANYLATE_CYCLASE_2"/>
    <property type="match status" value="1"/>
</dbReference>
<dbReference type="CDD" id="cd07302">
    <property type="entry name" value="CHD"/>
    <property type="match status" value="1"/>
</dbReference>
<evidence type="ECO:0000256" key="3">
    <source>
        <dbReference type="ARBA" id="ARBA00022692"/>
    </source>
</evidence>
<dbReference type="PANTHER" id="PTHR11920">
    <property type="entry name" value="GUANYLYL CYCLASE"/>
    <property type="match status" value="1"/>
</dbReference>
<keyword evidence="4" id="KW-0732">Signal</keyword>
<protein>
    <recommendedName>
        <fullName evidence="2">guanylate cyclase</fullName>
        <ecNumber evidence="2">4.6.1.2</ecNumber>
    </recommendedName>
</protein>
<feature type="transmembrane region" description="Helical" evidence="12">
    <location>
        <begin position="402"/>
        <end position="422"/>
    </location>
</feature>
<dbReference type="SUPFAM" id="SSF55073">
    <property type="entry name" value="Nucleotide cyclase"/>
    <property type="match status" value="1"/>
</dbReference>
<proteinExistence type="inferred from homology"/>
<keyword evidence="15" id="KW-1185">Reference proteome</keyword>
<keyword evidence="3 12" id="KW-0812">Transmembrane</keyword>
<evidence type="ECO:0000256" key="9">
    <source>
        <dbReference type="ARBA" id="ARBA00023239"/>
    </source>
</evidence>
<dbReference type="PROSITE" id="PS00452">
    <property type="entry name" value="GUANYLATE_CYCLASE_1"/>
    <property type="match status" value="1"/>
</dbReference>
<gene>
    <name evidence="14" type="ORF">HHI36_015963</name>
</gene>
<accession>A0ABD2N8A7</accession>
<evidence type="ECO:0000256" key="10">
    <source>
        <dbReference type="ARBA" id="ARBA00023293"/>
    </source>
</evidence>
<dbReference type="FunFam" id="3.30.70.1230:FF:000028">
    <property type="entry name" value="Guanylate cyclase"/>
    <property type="match status" value="1"/>
</dbReference>
<keyword evidence="10" id="KW-0141">cGMP biosynthesis</keyword>
<organism evidence="14 15">
    <name type="scientific">Cryptolaemus montrouzieri</name>
    <dbReference type="NCBI Taxonomy" id="559131"/>
    <lineage>
        <taxon>Eukaryota</taxon>
        <taxon>Metazoa</taxon>
        <taxon>Ecdysozoa</taxon>
        <taxon>Arthropoda</taxon>
        <taxon>Hexapoda</taxon>
        <taxon>Insecta</taxon>
        <taxon>Pterygota</taxon>
        <taxon>Neoptera</taxon>
        <taxon>Endopterygota</taxon>
        <taxon>Coleoptera</taxon>
        <taxon>Polyphaga</taxon>
        <taxon>Cucujiformia</taxon>
        <taxon>Coccinelloidea</taxon>
        <taxon>Coccinellidae</taxon>
        <taxon>Scymninae</taxon>
        <taxon>Scymnini</taxon>
        <taxon>Cryptolaemus</taxon>
    </lineage>
</organism>
<dbReference type="Pfam" id="PF07701">
    <property type="entry name" value="HNOBA"/>
    <property type="match status" value="1"/>
</dbReference>
<dbReference type="Gene3D" id="6.10.250.780">
    <property type="match status" value="1"/>
</dbReference>
<dbReference type="InterPro" id="IPR029787">
    <property type="entry name" value="Nucleotide_cyclase"/>
</dbReference>
<evidence type="ECO:0000256" key="8">
    <source>
        <dbReference type="ARBA" id="ARBA00023180"/>
    </source>
</evidence>
<keyword evidence="6 12" id="KW-1133">Transmembrane helix</keyword>
<dbReference type="InterPro" id="IPR013587">
    <property type="entry name" value="Nitrate/nitrite_sensing"/>
</dbReference>
<keyword evidence="7 12" id="KW-0472">Membrane</keyword>
<sequence>MAEGFHVKSVFFGKVISILGFYRSHDYSMQDYIGELDKILELYSKNSTVYYTEISPKKPTSNNISDDSSIRSLSSEDVSQAPQKYCCTKSTNPADGTGRKLHLLQMLTLPFIPILALIIQTSIMLNNVIIYRQEVMDVESQVTIATELGKVVTRMQLERSEVAFYVYTNGSTLRSNLEQRFQLTDAALYNMSSWPNVSLPLENGRTVSLDQYAFQENLKNFRLKISFEEITMQEVLLWYTSVNGALLDHLTNQIKETDNSGVWRYLLAFKNLLRSIESIGIAAVYGVNYFGRGHLKSANYISYIKHDAVSRDLLNASLNFVPEMKAEYKRLRVIMPNYGKIKLKNDIITRNVPRTGDLDEAIDYFDTIALYSDELRKLQRFLRVFITNQVSNTLNEAANSEMISIGILLVVLAVSPVIIWLVRNAVKTIQLYAANLATKAKELKKEQKKSDLLLFQMLPPSVATQLKQTRQVPAEYYASVTVYFSDIVGFTEIAAVSTPLEVVTFLNKIYKMFDARIECYDVYKVETIGDSYMVASGLPVKNGSKHVSEIASMALDLLSGTTQFRIPHRKSERLRIRSGAHTGPVVAGIVGSKMPRYCLFGDTVNTASRMESTGEASKIHISLEMKKALDVIGGYRTEHRGLTDVKGKGLLDTYWLICKEGGALRTVEMETPSYFQEDEDNEPVFMKRLRADKYF</sequence>
<comment type="similarity">
    <text evidence="11">Belongs to the adenylyl cyclase class-4/guanylyl cyclase family.</text>
</comment>
<dbReference type="AlphaFoldDB" id="A0ABD2N8A7"/>
<dbReference type="EMBL" id="JABFTP020000062">
    <property type="protein sequence ID" value="KAL3274580.1"/>
    <property type="molecule type" value="Genomic_DNA"/>
</dbReference>
<dbReference type="Proteomes" id="UP001516400">
    <property type="component" value="Unassembled WGS sequence"/>
</dbReference>
<evidence type="ECO:0000313" key="14">
    <source>
        <dbReference type="EMBL" id="KAL3274580.1"/>
    </source>
</evidence>
<dbReference type="InterPro" id="IPR001054">
    <property type="entry name" value="A/G_cyclase"/>
</dbReference>
<evidence type="ECO:0000256" key="6">
    <source>
        <dbReference type="ARBA" id="ARBA00022989"/>
    </source>
</evidence>
<dbReference type="Gene3D" id="3.30.70.1230">
    <property type="entry name" value="Nucleotide cyclase"/>
    <property type="match status" value="1"/>
</dbReference>
<reference evidence="14 15" key="1">
    <citation type="journal article" date="2021" name="BMC Biol.">
        <title>Horizontally acquired antibacterial genes associated with adaptive radiation of ladybird beetles.</title>
        <authorList>
            <person name="Li H.S."/>
            <person name="Tang X.F."/>
            <person name="Huang Y.H."/>
            <person name="Xu Z.Y."/>
            <person name="Chen M.L."/>
            <person name="Du X.Y."/>
            <person name="Qiu B.Y."/>
            <person name="Chen P.T."/>
            <person name="Zhang W."/>
            <person name="Slipinski A."/>
            <person name="Escalona H.E."/>
            <person name="Waterhouse R.M."/>
            <person name="Zwick A."/>
            <person name="Pang H."/>
        </authorList>
    </citation>
    <scope>NUCLEOTIDE SEQUENCE [LARGE SCALE GENOMIC DNA]</scope>
    <source>
        <strain evidence="14">SYSU2018</strain>
    </source>
</reference>
<evidence type="ECO:0000256" key="7">
    <source>
        <dbReference type="ARBA" id="ARBA00023136"/>
    </source>
</evidence>
<dbReference type="GO" id="GO:0004383">
    <property type="term" value="F:guanylate cyclase activity"/>
    <property type="evidence" value="ECO:0007669"/>
    <property type="project" value="UniProtKB-EC"/>
</dbReference>
<dbReference type="InterPro" id="IPR018297">
    <property type="entry name" value="A/G_cyclase_CS"/>
</dbReference>
<evidence type="ECO:0000256" key="2">
    <source>
        <dbReference type="ARBA" id="ARBA00012202"/>
    </source>
</evidence>
<evidence type="ECO:0000256" key="4">
    <source>
        <dbReference type="ARBA" id="ARBA00022729"/>
    </source>
</evidence>
<comment type="caution">
    <text evidence="14">The sequence shown here is derived from an EMBL/GenBank/DDBJ whole genome shotgun (WGS) entry which is preliminary data.</text>
</comment>
<keyword evidence="8" id="KW-0325">Glycoprotein</keyword>
<name>A0ABD2N8A7_9CUCU</name>
<evidence type="ECO:0000256" key="12">
    <source>
        <dbReference type="SAM" id="Phobius"/>
    </source>
</evidence>
<keyword evidence="9 11" id="KW-0456">Lyase</keyword>
<evidence type="ECO:0000313" key="15">
    <source>
        <dbReference type="Proteomes" id="UP001516400"/>
    </source>
</evidence>
<dbReference type="Pfam" id="PF00211">
    <property type="entry name" value="Guanylate_cyc"/>
    <property type="match status" value="1"/>
</dbReference>
<comment type="subcellular location">
    <subcellularLocation>
        <location evidence="1">Membrane</location>
        <topology evidence="1">Single-pass type I membrane protein</topology>
    </subcellularLocation>
</comment>
<evidence type="ECO:0000256" key="5">
    <source>
        <dbReference type="ARBA" id="ARBA00022741"/>
    </source>
</evidence>
<dbReference type="GO" id="GO:0000166">
    <property type="term" value="F:nucleotide binding"/>
    <property type="evidence" value="ECO:0007669"/>
    <property type="project" value="UniProtKB-KW"/>
</dbReference>
<feature type="domain" description="Guanylate cyclase" evidence="13">
    <location>
        <begin position="481"/>
        <end position="611"/>
    </location>
</feature>
<dbReference type="Pfam" id="PF08376">
    <property type="entry name" value="NIT"/>
    <property type="match status" value="1"/>
</dbReference>
<evidence type="ECO:0000256" key="1">
    <source>
        <dbReference type="ARBA" id="ARBA00004479"/>
    </source>
</evidence>
<dbReference type="GO" id="GO:0016020">
    <property type="term" value="C:membrane"/>
    <property type="evidence" value="ECO:0007669"/>
    <property type="project" value="UniProtKB-SubCell"/>
</dbReference>